<dbReference type="Gene3D" id="3.40.50.1110">
    <property type="entry name" value="SGNH hydrolase"/>
    <property type="match status" value="1"/>
</dbReference>
<reference evidence="8" key="1">
    <citation type="journal article" date="2019" name="Int. J. Syst. Evol. Microbiol.">
        <title>The Global Catalogue of Microorganisms (GCM) 10K type strain sequencing project: providing services to taxonomists for standard genome sequencing and annotation.</title>
        <authorList>
            <consortium name="The Broad Institute Genomics Platform"/>
            <consortium name="The Broad Institute Genome Sequencing Center for Infectious Disease"/>
            <person name="Wu L."/>
            <person name="Ma J."/>
        </authorList>
    </citation>
    <scope>NUCLEOTIDE SEQUENCE [LARGE SCALE GENOMIC DNA]</scope>
    <source>
        <strain evidence="8">JCM 17759</strain>
    </source>
</reference>
<dbReference type="NCBIfam" id="TIGR02603">
    <property type="entry name" value="CxxCH_TIGR02603"/>
    <property type="match status" value="1"/>
</dbReference>
<sequence length="1164" mass="129546">MNRSFFAMLKHPLSVLLITCFISWTIATPSARADQSFGFEPNDVVAVYGNGLADRMQHDPWVETILQSHLKGMNVRFRNMSFSGDMVNKKPRSKGFTNDDEYLQHVAPDVVFSFYGYNESFAGPGGADAYQAELVKLVQRYSALRREQGEDLRFVLFSPIAYQNTGNRHLPEGTELNANLAVYTEATRKAAEEAGVTFVDLFNPTMQLFTSSAETYTINGIHLNANGYYQLGGIISQALLGKPAAEKDELGDIYAAVKDKNWHWHNRYHATDGNDVWGSRSTLTFVDGQSNADVLKHELVMLDVMTANRDKAIWAAAEGKKHVVDDSNVPPPVKVISNVGGGSKSSSAEKEGSIDYLSPEESMAQINVPEGYQLNLFASEVQFPDLANPVQMQVDAKGRLWVASWNTYPKWEPGKEMNDSLMILEDTDKDGKADTRKIFAHVHNPLGFEFWNGGVIVTSGPDLLFLKDTDGDDKADLRYPILQGLGTSDTHHAANNLIYGPDGGIYWQSGIFLVHNHETPWKQNLTIGDSGMYRFDPRTFAITPHAANAPNPHGTSFDRWGYCYANDGTGGRSYQVRPEGKGFKMHTLLTKEFRPVAANAILSSAHFPEELQDDFLICNTIGFLGVKQYSLDREGNGKDRAFGEVWGTPGLELLNSDDRNFRPTDAVVGEDGALYVSDWHNAIIGHMQHNIRDPNRDHKHGRIFRLTVKDRPLQKPVAIDGQPIAALLENLKHPVDGVRHRTRVELSARDSDAVIAAAQQWIKDFDPNDETEAHHLLEALWLHQQHGVRNEELLNTLLSSDVKHAVVAAKTVKHFWENVDATGASGFAAKAEVEFVKFNPPKHLKGADRKAYKLGAEVYQRESHCATCHLTHGQGSANVYPPLVGSPWVNGSEERLIKMALHGVWGKMTVNGKTFDPSRGVPPMTAFRSLLKDEELAAVLTFVRNTWGNQSSPVSAASVKKVREQTSDRSTFWKPEELLAEHPLEEALESNSPETKEFSNEALEAELLSASPAELAKIAISRGNVQRGKKLFFESGAACFACHEPPKGAARLGPDLAKIETKLTAEQLVDSILRPSKLIDKNYAQVSVLTVEGNVYTGVRVSENKDEMVLQNLAQPEPIKIKQDDIEEVVESKVSIMPENLTRQLRTRKEFDDLMKYILEIRKR</sequence>
<dbReference type="SUPFAM" id="SSF52266">
    <property type="entry name" value="SGNH hydrolase"/>
    <property type="match status" value="1"/>
</dbReference>
<evidence type="ECO:0000256" key="2">
    <source>
        <dbReference type="ARBA" id="ARBA00022723"/>
    </source>
</evidence>
<feature type="signal peptide" evidence="5">
    <location>
        <begin position="1"/>
        <end position="33"/>
    </location>
</feature>
<dbReference type="InterPro" id="IPR036909">
    <property type="entry name" value="Cyt_c-like_dom_sf"/>
</dbReference>
<evidence type="ECO:0000313" key="8">
    <source>
        <dbReference type="Proteomes" id="UP001500840"/>
    </source>
</evidence>
<dbReference type="EMBL" id="BAABGA010000072">
    <property type="protein sequence ID" value="GAA4464826.1"/>
    <property type="molecule type" value="Genomic_DNA"/>
</dbReference>
<name>A0ABP8NFA1_9BACT</name>
<keyword evidence="8" id="KW-1185">Reference proteome</keyword>
<comment type="caution">
    <text evidence="7">The sequence shown here is derived from an EMBL/GenBank/DDBJ whole genome shotgun (WGS) entry which is preliminary data.</text>
</comment>
<dbReference type="NCBIfam" id="TIGR02604">
    <property type="entry name" value="Piru_Ver_Nterm"/>
    <property type="match status" value="1"/>
</dbReference>
<evidence type="ECO:0000259" key="6">
    <source>
        <dbReference type="PROSITE" id="PS51007"/>
    </source>
</evidence>
<keyword evidence="1 4" id="KW-0349">Heme</keyword>
<evidence type="ECO:0000256" key="3">
    <source>
        <dbReference type="ARBA" id="ARBA00023004"/>
    </source>
</evidence>
<dbReference type="PANTHER" id="PTHR33546:SF1">
    <property type="entry name" value="LARGE, MULTIFUNCTIONAL SECRETED PROTEIN"/>
    <property type="match status" value="1"/>
</dbReference>
<dbReference type="Gene3D" id="2.120.10.30">
    <property type="entry name" value="TolB, C-terminal domain"/>
    <property type="match status" value="1"/>
</dbReference>
<dbReference type="InterPro" id="IPR013428">
    <property type="entry name" value="Membrane-bound_put_N"/>
</dbReference>
<evidence type="ECO:0000256" key="4">
    <source>
        <dbReference type="PROSITE-ProRule" id="PRU00433"/>
    </source>
</evidence>
<dbReference type="PROSITE" id="PS51007">
    <property type="entry name" value="CYTC"/>
    <property type="match status" value="2"/>
</dbReference>
<dbReference type="InterPro" id="IPR009056">
    <property type="entry name" value="Cyt_c-like_dom"/>
</dbReference>
<dbReference type="CDD" id="cd01834">
    <property type="entry name" value="SGNH_hydrolase_like_2"/>
    <property type="match status" value="1"/>
</dbReference>
<gene>
    <name evidence="7" type="ORF">GCM10023156_51730</name>
</gene>
<dbReference type="InterPro" id="IPR055557">
    <property type="entry name" value="DUF7133"/>
</dbReference>
<protein>
    <recommendedName>
        <fullName evidence="6">Cytochrome c domain-containing protein</fullName>
    </recommendedName>
</protein>
<feature type="domain" description="Cytochrome c" evidence="6">
    <location>
        <begin position="1023"/>
        <end position="1162"/>
    </location>
</feature>
<proteinExistence type="predicted"/>
<dbReference type="Pfam" id="PF13472">
    <property type="entry name" value="Lipase_GDSL_2"/>
    <property type="match status" value="1"/>
</dbReference>
<keyword evidence="3 4" id="KW-0408">Iron</keyword>
<evidence type="ECO:0000256" key="5">
    <source>
        <dbReference type="SAM" id="SignalP"/>
    </source>
</evidence>
<dbReference type="Gene3D" id="1.10.760.10">
    <property type="entry name" value="Cytochrome c-like domain"/>
    <property type="match status" value="2"/>
</dbReference>
<dbReference type="InterPro" id="IPR011042">
    <property type="entry name" value="6-blade_b-propeller_TolB-like"/>
</dbReference>
<dbReference type="SUPFAM" id="SSF63829">
    <property type="entry name" value="Calcium-dependent phosphotriesterase"/>
    <property type="match status" value="1"/>
</dbReference>
<organism evidence="7 8">
    <name type="scientific">Novipirellula rosea</name>
    <dbReference type="NCBI Taxonomy" id="1031540"/>
    <lineage>
        <taxon>Bacteria</taxon>
        <taxon>Pseudomonadati</taxon>
        <taxon>Planctomycetota</taxon>
        <taxon>Planctomycetia</taxon>
        <taxon>Pirellulales</taxon>
        <taxon>Pirellulaceae</taxon>
        <taxon>Novipirellula</taxon>
    </lineage>
</organism>
<dbReference type="InterPro" id="IPR013427">
    <property type="entry name" value="Haem-bd_dom_put"/>
</dbReference>
<feature type="chain" id="PRO_5046535295" description="Cytochrome c domain-containing protein" evidence="5">
    <location>
        <begin position="34"/>
        <end position="1164"/>
    </location>
</feature>
<accession>A0ABP8NFA1</accession>
<dbReference type="InterPro" id="IPR013830">
    <property type="entry name" value="SGNH_hydro"/>
</dbReference>
<feature type="domain" description="Cytochrome c" evidence="6">
    <location>
        <begin position="850"/>
        <end position="947"/>
    </location>
</feature>
<dbReference type="Proteomes" id="UP001500840">
    <property type="component" value="Unassembled WGS sequence"/>
</dbReference>
<evidence type="ECO:0000256" key="1">
    <source>
        <dbReference type="ARBA" id="ARBA00022617"/>
    </source>
</evidence>
<dbReference type="PANTHER" id="PTHR33546">
    <property type="entry name" value="LARGE, MULTIFUNCTIONAL SECRETED PROTEIN-RELATED"/>
    <property type="match status" value="1"/>
</dbReference>
<dbReference type="InterPro" id="IPR036514">
    <property type="entry name" value="SGNH_hydro_sf"/>
</dbReference>
<dbReference type="Pfam" id="PF13442">
    <property type="entry name" value="Cytochrome_CBB3"/>
    <property type="match status" value="1"/>
</dbReference>
<keyword evidence="2 4" id="KW-0479">Metal-binding</keyword>
<dbReference type="Pfam" id="PF23500">
    <property type="entry name" value="DUF7133"/>
    <property type="match status" value="2"/>
</dbReference>
<dbReference type="SUPFAM" id="SSF46626">
    <property type="entry name" value="Cytochrome c"/>
    <property type="match status" value="2"/>
</dbReference>
<evidence type="ECO:0000313" key="7">
    <source>
        <dbReference type="EMBL" id="GAA4464826.1"/>
    </source>
</evidence>
<keyword evidence="5" id="KW-0732">Signal</keyword>